<dbReference type="InterPro" id="IPR010262">
    <property type="entry name" value="Arylsulfotransferase_bact"/>
</dbReference>
<evidence type="ECO:0000256" key="2">
    <source>
        <dbReference type="SAM" id="Phobius"/>
    </source>
</evidence>
<dbReference type="Pfam" id="PF05935">
    <property type="entry name" value="Arylsulfotrans"/>
    <property type="match status" value="1"/>
</dbReference>
<gene>
    <name evidence="3" type="ORF">ACFQL7_06660</name>
</gene>
<dbReference type="SUPFAM" id="SSF63829">
    <property type="entry name" value="Calcium-dependent phosphotriesterase"/>
    <property type="match status" value="1"/>
</dbReference>
<organism evidence="3 4">
    <name type="scientific">Halocatena marina</name>
    <dbReference type="NCBI Taxonomy" id="2934937"/>
    <lineage>
        <taxon>Archaea</taxon>
        <taxon>Methanobacteriati</taxon>
        <taxon>Methanobacteriota</taxon>
        <taxon>Stenosarchaea group</taxon>
        <taxon>Halobacteria</taxon>
        <taxon>Halobacteriales</taxon>
        <taxon>Natronomonadaceae</taxon>
        <taxon>Halocatena</taxon>
    </lineage>
</organism>
<sequence length="452" mass="50331">MAMNYSPPSVQPTVVEREPADSTIISIQGYNIGGSSNPNKPARQLSIAPNGSLQWSADGNRLDVSWFYDVDPLPDGDLLIVGTHPGQTRVLRVDQETRRVKWSETLPLHDTHDVTLTEDGNLLVANMRNTENSTSNDRLFVYNRTTDEIEWEWLFRDHYPNTTDNGNSASDWSHVNDVDIVSPGLYMISPRNFDQVIVVNRSTNDVVMQLGSDDNHSVLNEQHNPAYLQGPNGTPTILVADSENDRVVEYACDRGDPDHPLDGDMKPNCDWNLTWEVGVDQLSWPRDADRLPNGNTLVVDTLKHRVLEITPKGNVVWEYSAPWLPYDAERPVHGHEPSSPTMQELNSSGSYALTNGSDVESKIADPQLTDRLEATVMELPGGEIPAAALDRYSKVAPWIQPIWLGPDAFFLLSCGILISLGWGGYELVLARRRIIGALRSRLVDQSDSSSQQ</sequence>
<keyword evidence="4" id="KW-1185">Reference proteome</keyword>
<name>A0ABD5YPY2_9EURY</name>
<dbReference type="Proteomes" id="UP001596417">
    <property type="component" value="Unassembled WGS sequence"/>
</dbReference>
<keyword evidence="2" id="KW-0472">Membrane</keyword>
<feature type="compositionally biased region" description="Polar residues" evidence="1">
    <location>
        <begin position="338"/>
        <end position="351"/>
    </location>
</feature>
<dbReference type="EMBL" id="JBHTAX010000001">
    <property type="protein sequence ID" value="MFC7189565.1"/>
    <property type="molecule type" value="Genomic_DNA"/>
</dbReference>
<dbReference type="InterPro" id="IPR015943">
    <property type="entry name" value="WD40/YVTN_repeat-like_dom_sf"/>
</dbReference>
<reference evidence="3 4" key="1">
    <citation type="journal article" date="2019" name="Int. J. Syst. Evol. Microbiol.">
        <title>The Global Catalogue of Microorganisms (GCM) 10K type strain sequencing project: providing services to taxonomists for standard genome sequencing and annotation.</title>
        <authorList>
            <consortium name="The Broad Institute Genomics Platform"/>
            <consortium name="The Broad Institute Genome Sequencing Center for Infectious Disease"/>
            <person name="Wu L."/>
            <person name="Ma J."/>
        </authorList>
    </citation>
    <scope>NUCLEOTIDE SEQUENCE [LARGE SCALE GENOMIC DNA]</scope>
    <source>
        <strain evidence="3 4">RDMS1</strain>
    </source>
</reference>
<dbReference type="PANTHER" id="PTHR35340:SF5">
    <property type="entry name" value="ASST-DOMAIN-CONTAINING PROTEIN"/>
    <property type="match status" value="1"/>
</dbReference>
<comment type="caution">
    <text evidence="3">The sequence shown here is derived from an EMBL/GenBank/DDBJ whole genome shotgun (WGS) entry which is preliminary data.</text>
</comment>
<evidence type="ECO:0000313" key="4">
    <source>
        <dbReference type="Proteomes" id="UP001596417"/>
    </source>
</evidence>
<feature type="transmembrane region" description="Helical" evidence="2">
    <location>
        <begin position="408"/>
        <end position="429"/>
    </location>
</feature>
<keyword evidence="2" id="KW-1133">Transmembrane helix</keyword>
<dbReference type="InterPro" id="IPR053143">
    <property type="entry name" value="Arylsulfate_ST"/>
</dbReference>
<accession>A0ABD5YPY2</accession>
<evidence type="ECO:0000313" key="3">
    <source>
        <dbReference type="EMBL" id="MFC7189565.1"/>
    </source>
</evidence>
<feature type="region of interest" description="Disordered" evidence="1">
    <location>
        <begin position="331"/>
        <end position="351"/>
    </location>
</feature>
<dbReference type="PANTHER" id="PTHR35340">
    <property type="entry name" value="PQQ ENZYME REPEAT PROTEIN-RELATED"/>
    <property type="match status" value="1"/>
</dbReference>
<protein>
    <submittedName>
        <fullName evidence="3">Aryl-sulfate sulfotransferase</fullName>
    </submittedName>
</protein>
<dbReference type="Gene3D" id="2.130.10.10">
    <property type="entry name" value="YVTN repeat-like/Quinoprotein amine dehydrogenase"/>
    <property type="match status" value="1"/>
</dbReference>
<evidence type="ECO:0000256" key="1">
    <source>
        <dbReference type="SAM" id="MobiDB-lite"/>
    </source>
</evidence>
<proteinExistence type="predicted"/>
<dbReference type="AlphaFoldDB" id="A0ABD5YPY2"/>
<keyword evidence="2" id="KW-0812">Transmembrane</keyword>